<dbReference type="KEGG" id="lpk:LACPI_1586"/>
<evidence type="ECO:0000313" key="9">
    <source>
        <dbReference type="Proteomes" id="UP000033166"/>
    </source>
</evidence>
<comment type="subcellular location">
    <subcellularLocation>
        <location evidence="1 6">Cell membrane</location>
        <topology evidence="1 6">Multi-pass membrane protein</topology>
    </subcellularLocation>
</comment>
<dbReference type="EMBL" id="LN774769">
    <property type="protein sequence ID" value="CEN28786.1"/>
    <property type="molecule type" value="Genomic_DNA"/>
</dbReference>
<dbReference type="PANTHER" id="PTHR12677">
    <property type="entry name" value="GOLGI APPARATUS MEMBRANE PROTEIN TVP38-RELATED"/>
    <property type="match status" value="1"/>
</dbReference>
<keyword evidence="3 6" id="KW-0812">Transmembrane</keyword>
<evidence type="ECO:0000256" key="4">
    <source>
        <dbReference type="ARBA" id="ARBA00022989"/>
    </source>
</evidence>
<feature type="transmembrane region" description="Helical" evidence="6">
    <location>
        <begin position="12"/>
        <end position="32"/>
    </location>
</feature>
<dbReference type="PROSITE" id="PS51257">
    <property type="entry name" value="PROKAR_LIPOPROTEIN"/>
    <property type="match status" value="1"/>
</dbReference>
<evidence type="ECO:0000256" key="3">
    <source>
        <dbReference type="ARBA" id="ARBA00022692"/>
    </source>
</evidence>
<reference evidence="9" key="1">
    <citation type="submission" date="2015-01" db="EMBL/GenBank/DDBJ databases">
        <authorList>
            <person name="Andreevskaya M."/>
        </authorList>
    </citation>
    <scope>NUCLEOTIDE SEQUENCE [LARGE SCALE GENOMIC DNA]</scope>
    <source>
        <strain evidence="9">MKFS47</strain>
    </source>
</reference>
<organism evidence="8 9">
    <name type="scientific">Pseudolactococcus piscium MKFS47</name>
    <dbReference type="NCBI Taxonomy" id="297352"/>
    <lineage>
        <taxon>Bacteria</taxon>
        <taxon>Bacillati</taxon>
        <taxon>Bacillota</taxon>
        <taxon>Bacilli</taxon>
        <taxon>Lactobacillales</taxon>
        <taxon>Streptococcaceae</taxon>
        <taxon>Pseudolactococcus</taxon>
    </lineage>
</organism>
<dbReference type="InterPro" id="IPR032816">
    <property type="entry name" value="VTT_dom"/>
</dbReference>
<dbReference type="GO" id="GO:0005886">
    <property type="term" value="C:plasma membrane"/>
    <property type="evidence" value="ECO:0007669"/>
    <property type="project" value="UniProtKB-SubCell"/>
</dbReference>
<feature type="transmembrane region" description="Helical" evidence="6">
    <location>
        <begin position="91"/>
        <end position="111"/>
    </location>
</feature>
<evidence type="ECO:0000256" key="2">
    <source>
        <dbReference type="ARBA" id="ARBA00022475"/>
    </source>
</evidence>
<feature type="transmembrane region" description="Helical" evidence="6">
    <location>
        <begin position="138"/>
        <end position="158"/>
    </location>
</feature>
<dbReference type="InterPro" id="IPR015414">
    <property type="entry name" value="TMEM64"/>
</dbReference>
<sequence>MNDKVLKIIQKIFNIISILGMIACVIGGYFLYRIGILQDPKALSELVMAHYLLGPFIFIGLQIIQVVIPIIPGGITTAAGVMIFGPYKGFLYNYIGIVIGSIILFHLGRVYGAALAKTFIKEKSYDKYMSWVHKGQKTYDWIFVIAILLPIAPDDALVLVSSQTKMTWRFFLFTILFGKPWSIFLYSYLLIHGGSFLSNLLN</sequence>
<evidence type="ECO:0000256" key="5">
    <source>
        <dbReference type="ARBA" id="ARBA00023136"/>
    </source>
</evidence>
<dbReference type="RefSeq" id="WP_047915852.1">
    <property type="nucleotide sequence ID" value="NZ_LN774769.1"/>
</dbReference>
<accession>A0A0D6DXW9</accession>
<keyword evidence="5 6" id="KW-0472">Membrane</keyword>
<dbReference type="AlphaFoldDB" id="A0A0D6DXW9"/>
<name>A0A0D6DXW9_9LACT</name>
<feature type="transmembrane region" description="Helical" evidence="6">
    <location>
        <begin position="170"/>
        <end position="191"/>
    </location>
</feature>
<keyword evidence="2 6" id="KW-1003">Cell membrane</keyword>
<evidence type="ECO:0000256" key="1">
    <source>
        <dbReference type="ARBA" id="ARBA00004651"/>
    </source>
</evidence>
<evidence type="ECO:0000259" key="7">
    <source>
        <dbReference type="Pfam" id="PF09335"/>
    </source>
</evidence>
<dbReference type="HOGENOM" id="CLU_038944_5_2_9"/>
<dbReference type="PANTHER" id="PTHR12677:SF49">
    <property type="entry name" value="TVP38_TMEM64 FAMILY MEMBRANE PROTEIN"/>
    <property type="match status" value="1"/>
</dbReference>
<feature type="transmembrane region" description="Helical" evidence="6">
    <location>
        <begin position="52"/>
        <end position="84"/>
    </location>
</feature>
<evidence type="ECO:0000313" key="8">
    <source>
        <dbReference type="EMBL" id="CEN28786.1"/>
    </source>
</evidence>
<gene>
    <name evidence="8" type="primary">yjbF</name>
    <name evidence="8" type="ORF">LACPI_1586</name>
</gene>
<evidence type="ECO:0000256" key="6">
    <source>
        <dbReference type="RuleBase" id="RU366058"/>
    </source>
</evidence>
<feature type="domain" description="VTT" evidence="7">
    <location>
        <begin position="71"/>
        <end position="189"/>
    </location>
</feature>
<dbReference type="Proteomes" id="UP000033166">
    <property type="component" value="Chromosome I"/>
</dbReference>
<proteinExistence type="inferred from homology"/>
<dbReference type="STRING" id="1364.LP2241_40023"/>
<comment type="similarity">
    <text evidence="6">Belongs to the TVP38/TMEM64 family.</text>
</comment>
<keyword evidence="4 6" id="KW-1133">Transmembrane helix</keyword>
<protein>
    <recommendedName>
        <fullName evidence="6">TVP38/TMEM64 family membrane protein</fullName>
    </recommendedName>
</protein>
<dbReference type="Pfam" id="PF09335">
    <property type="entry name" value="VTT_dom"/>
    <property type="match status" value="1"/>
</dbReference>